<accession>A0ABY8CSB2</accession>
<proteinExistence type="predicted"/>
<dbReference type="RefSeq" id="WP_280731506.1">
    <property type="nucleotide sequence ID" value="NZ_CP120367.1"/>
</dbReference>
<organism evidence="1 2">
    <name type="scientific">Sinorhizobium numidicum</name>
    <dbReference type="NCBI Taxonomy" id="680248"/>
    <lineage>
        <taxon>Bacteria</taxon>
        <taxon>Pseudomonadati</taxon>
        <taxon>Pseudomonadota</taxon>
        <taxon>Alphaproteobacteria</taxon>
        <taxon>Hyphomicrobiales</taxon>
        <taxon>Rhizobiaceae</taxon>
        <taxon>Sinorhizobium/Ensifer group</taxon>
        <taxon>Sinorhizobium</taxon>
    </lineage>
</organism>
<dbReference type="EMBL" id="CP120370">
    <property type="protein sequence ID" value="WEX80787.1"/>
    <property type="molecule type" value="Genomic_DNA"/>
</dbReference>
<evidence type="ECO:0000313" key="1">
    <source>
        <dbReference type="EMBL" id="WEX80787.1"/>
    </source>
</evidence>
<name>A0ABY8CSB2_9HYPH</name>
<reference evidence="1 2" key="1">
    <citation type="submission" date="2023-03" db="EMBL/GenBank/DDBJ databases">
        <authorList>
            <person name="Kaur S."/>
            <person name="Espinosa-Saiz D."/>
            <person name="Velazquez E."/>
            <person name="Menendez E."/>
            <person name="diCenzo G.C."/>
        </authorList>
    </citation>
    <scope>NUCLEOTIDE SEQUENCE [LARGE SCALE GENOMIC DNA]</scope>
    <source>
        <strain evidence="1 2">LMG 27395</strain>
    </source>
</reference>
<sequence>MHPQTNSRAAEFLVEASHEPVDAAREAAGHMKMVFEPVAVVPS</sequence>
<dbReference type="Proteomes" id="UP001235547">
    <property type="component" value="Chromosome 2"/>
</dbReference>
<evidence type="ECO:0000313" key="2">
    <source>
        <dbReference type="Proteomes" id="UP001235547"/>
    </source>
</evidence>
<gene>
    <name evidence="1" type="ORF">PYH38_000073</name>
</gene>
<protein>
    <submittedName>
        <fullName evidence="1">Uncharacterized protein</fullName>
    </submittedName>
</protein>
<keyword evidence="2" id="KW-1185">Reference proteome</keyword>